<keyword evidence="2" id="KW-1064">Adaptive immunity</keyword>
<accession>A0A8C0GS54</accession>
<dbReference type="SUPFAM" id="SSF48726">
    <property type="entry name" value="Immunoglobulin"/>
    <property type="match status" value="1"/>
</dbReference>
<dbReference type="Proteomes" id="UP000694404">
    <property type="component" value="Unplaced"/>
</dbReference>
<sequence>VTMLVTEGGDLKPGSSLTLNCVVSGYNINDHHLSWIRQAPGKGLIWLAAFRTGYTTYISDEFKGRVTPSTSGSTGKLKINSLTAADMATYYCATDAHISLELASSHFPISYQAPYVSGVPHPCSQYRFPGEQAVFSCLSKGLNFTLRVLGLWSLQFSCLFFKSNQDWKAAWSAGYFTAGGIRKVWFCSWLWH</sequence>
<dbReference type="GeneTree" id="ENSGT00960000190006"/>
<dbReference type="Ensembl" id="ENSCABT00000013749.1">
    <property type="protein sequence ID" value="ENSCABP00000012543.1"/>
    <property type="gene ID" value="ENSCABG00000009398.1"/>
</dbReference>
<proteinExistence type="predicted"/>
<dbReference type="InterPro" id="IPR007110">
    <property type="entry name" value="Ig-like_dom"/>
</dbReference>
<dbReference type="GO" id="GO:0005576">
    <property type="term" value="C:extracellular region"/>
    <property type="evidence" value="ECO:0007669"/>
    <property type="project" value="UniProtKB-ARBA"/>
</dbReference>
<dbReference type="Gene3D" id="2.60.40.10">
    <property type="entry name" value="Immunoglobulins"/>
    <property type="match status" value="1"/>
</dbReference>
<evidence type="ECO:0000256" key="1">
    <source>
        <dbReference type="ARBA" id="ARBA00022859"/>
    </source>
</evidence>
<dbReference type="SMART" id="SM00406">
    <property type="entry name" value="IGv"/>
    <property type="match status" value="1"/>
</dbReference>
<keyword evidence="6" id="KW-1185">Reference proteome</keyword>
<dbReference type="Pfam" id="PF07686">
    <property type="entry name" value="V-set"/>
    <property type="match status" value="1"/>
</dbReference>
<dbReference type="SMART" id="SM00409">
    <property type="entry name" value="IG"/>
    <property type="match status" value="1"/>
</dbReference>
<dbReference type="PANTHER" id="PTHR23266">
    <property type="entry name" value="IMMUNOGLOBULIN HEAVY CHAIN"/>
    <property type="match status" value="1"/>
</dbReference>
<dbReference type="PROSITE" id="PS50835">
    <property type="entry name" value="IG_LIKE"/>
    <property type="match status" value="1"/>
</dbReference>
<keyword evidence="1" id="KW-0391">Immunity</keyword>
<dbReference type="GO" id="GO:0002250">
    <property type="term" value="P:adaptive immune response"/>
    <property type="evidence" value="ECO:0007669"/>
    <property type="project" value="UniProtKB-KW"/>
</dbReference>
<dbReference type="GO" id="GO:0019814">
    <property type="term" value="C:immunoglobulin complex"/>
    <property type="evidence" value="ECO:0007669"/>
    <property type="project" value="UniProtKB-KW"/>
</dbReference>
<organism evidence="5 6">
    <name type="scientific">Chelonoidis abingdonii</name>
    <name type="common">Abingdon island giant tortoise</name>
    <name type="synonym">Testudo abingdonii</name>
    <dbReference type="NCBI Taxonomy" id="106734"/>
    <lineage>
        <taxon>Eukaryota</taxon>
        <taxon>Metazoa</taxon>
        <taxon>Chordata</taxon>
        <taxon>Craniata</taxon>
        <taxon>Vertebrata</taxon>
        <taxon>Euteleostomi</taxon>
        <taxon>Archelosauria</taxon>
        <taxon>Testudinata</taxon>
        <taxon>Testudines</taxon>
        <taxon>Cryptodira</taxon>
        <taxon>Durocryptodira</taxon>
        <taxon>Testudinoidea</taxon>
        <taxon>Testudinidae</taxon>
        <taxon>Chelonoidis</taxon>
    </lineage>
</organism>
<evidence type="ECO:0000256" key="2">
    <source>
        <dbReference type="ARBA" id="ARBA00023130"/>
    </source>
</evidence>
<protein>
    <recommendedName>
        <fullName evidence="4">Ig-like domain-containing protein</fullName>
    </recommendedName>
</protein>
<name>A0A8C0GS54_CHEAB</name>
<evidence type="ECO:0000313" key="5">
    <source>
        <dbReference type="Ensembl" id="ENSCABP00000012543.1"/>
    </source>
</evidence>
<evidence type="ECO:0000256" key="3">
    <source>
        <dbReference type="ARBA" id="ARBA00043265"/>
    </source>
</evidence>
<evidence type="ECO:0000313" key="6">
    <source>
        <dbReference type="Proteomes" id="UP000694404"/>
    </source>
</evidence>
<dbReference type="AlphaFoldDB" id="A0A8C0GS54"/>
<reference evidence="5" key="2">
    <citation type="submission" date="2025-09" db="UniProtKB">
        <authorList>
            <consortium name="Ensembl"/>
        </authorList>
    </citation>
    <scope>IDENTIFICATION</scope>
</reference>
<dbReference type="InterPro" id="IPR036179">
    <property type="entry name" value="Ig-like_dom_sf"/>
</dbReference>
<dbReference type="InterPro" id="IPR003599">
    <property type="entry name" value="Ig_sub"/>
</dbReference>
<feature type="domain" description="Ig-like" evidence="4">
    <location>
        <begin position="1"/>
        <end position="110"/>
    </location>
</feature>
<dbReference type="InterPro" id="IPR050199">
    <property type="entry name" value="IgHV"/>
</dbReference>
<dbReference type="InterPro" id="IPR013783">
    <property type="entry name" value="Ig-like_fold"/>
</dbReference>
<dbReference type="InterPro" id="IPR013106">
    <property type="entry name" value="Ig_V-set"/>
</dbReference>
<evidence type="ECO:0000259" key="4">
    <source>
        <dbReference type="PROSITE" id="PS50835"/>
    </source>
</evidence>
<keyword evidence="3" id="KW-1280">Immunoglobulin</keyword>
<reference evidence="5" key="1">
    <citation type="submission" date="2025-08" db="UniProtKB">
        <authorList>
            <consortium name="Ensembl"/>
        </authorList>
    </citation>
    <scope>IDENTIFICATION</scope>
</reference>